<keyword evidence="1 2" id="KW-1015">Disulfide bond</keyword>
<feature type="signal peptide" evidence="3">
    <location>
        <begin position="1"/>
        <end position="22"/>
    </location>
</feature>
<dbReference type="Proteomes" id="UP000325440">
    <property type="component" value="Unassembled WGS sequence"/>
</dbReference>
<gene>
    <name evidence="5" type="ORF">CINCED_3A000438</name>
</gene>
<organism evidence="5 6">
    <name type="scientific">Cinara cedri</name>
    <dbReference type="NCBI Taxonomy" id="506608"/>
    <lineage>
        <taxon>Eukaryota</taxon>
        <taxon>Metazoa</taxon>
        <taxon>Ecdysozoa</taxon>
        <taxon>Arthropoda</taxon>
        <taxon>Hexapoda</taxon>
        <taxon>Insecta</taxon>
        <taxon>Pterygota</taxon>
        <taxon>Neoptera</taxon>
        <taxon>Paraneoptera</taxon>
        <taxon>Hemiptera</taxon>
        <taxon>Sternorrhyncha</taxon>
        <taxon>Aphidomorpha</taxon>
        <taxon>Aphidoidea</taxon>
        <taxon>Aphididae</taxon>
        <taxon>Lachninae</taxon>
        <taxon>Cinara</taxon>
    </lineage>
</organism>
<accession>A0A5E4M1H6</accession>
<feature type="non-terminal residue" evidence="5">
    <location>
        <position position="153"/>
    </location>
</feature>
<protein>
    <submittedName>
        <fullName evidence="5">CUB domain</fullName>
    </submittedName>
</protein>
<dbReference type="InterPro" id="IPR035914">
    <property type="entry name" value="Sperma_CUB_dom_sf"/>
</dbReference>
<evidence type="ECO:0000256" key="3">
    <source>
        <dbReference type="SAM" id="SignalP"/>
    </source>
</evidence>
<evidence type="ECO:0000259" key="4">
    <source>
        <dbReference type="PROSITE" id="PS01180"/>
    </source>
</evidence>
<keyword evidence="6" id="KW-1185">Reference proteome</keyword>
<feature type="disulfide bond" evidence="2">
    <location>
        <begin position="129"/>
        <end position="146"/>
    </location>
</feature>
<evidence type="ECO:0000313" key="5">
    <source>
        <dbReference type="EMBL" id="VVC25820.1"/>
    </source>
</evidence>
<dbReference type="InterPro" id="IPR000859">
    <property type="entry name" value="CUB_dom"/>
</dbReference>
<proteinExistence type="predicted"/>
<reference evidence="5 6" key="1">
    <citation type="submission" date="2019-08" db="EMBL/GenBank/DDBJ databases">
        <authorList>
            <person name="Alioto T."/>
            <person name="Alioto T."/>
            <person name="Gomez Garrido J."/>
        </authorList>
    </citation>
    <scope>NUCLEOTIDE SEQUENCE [LARGE SCALE GENOMIC DNA]</scope>
</reference>
<name>A0A5E4M1H6_9HEMI</name>
<evidence type="ECO:0000256" key="1">
    <source>
        <dbReference type="ARBA" id="ARBA00023157"/>
    </source>
</evidence>
<feature type="domain" description="CUB" evidence="4">
    <location>
        <begin position="71"/>
        <end position="153"/>
    </location>
</feature>
<dbReference type="EMBL" id="CABPRJ010000021">
    <property type="protein sequence ID" value="VVC25820.1"/>
    <property type="molecule type" value="Genomic_DNA"/>
</dbReference>
<keyword evidence="3" id="KW-0732">Signal</keyword>
<dbReference type="AlphaFoldDB" id="A0A5E4M1H6"/>
<dbReference type="PROSITE" id="PS01180">
    <property type="entry name" value="CUB"/>
    <property type="match status" value="1"/>
</dbReference>
<evidence type="ECO:0000313" key="6">
    <source>
        <dbReference type="Proteomes" id="UP000325440"/>
    </source>
</evidence>
<comment type="caution">
    <text evidence="2">Lacks conserved residue(s) required for the propagation of feature annotation.</text>
</comment>
<feature type="chain" id="PRO_5022975819" evidence="3">
    <location>
        <begin position="23"/>
        <end position="153"/>
    </location>
</feature>
<sequence>MNVVIFSFYYCAVGVLLQGIVGKNNITTNTALGGISVSSWYIPHEGLIKNNKTPEICYDHNSKPLVNKYECDSWTKGNSMHITSPRYPQPFYDLGFSEIFLQKVTVVRLLRLDFIDFKMALPNSDTGVCETDRMVITNGDIQYVMCGPYTNQH</sequence>
<evidence type="ECO:0000256" key="2">
    <source>
        <dbReference type="PROSITE-ProRule" id="PRU00059"/>
    </source>
</evidence>
<dbReference type="SUPFAM" id="SSF49854">
    <property type="entry name" value="Spermadhesin, CUB domain"/>
    <property type="match status" value="1"/>
</dbReference>